<dbReference type="Gene3D" id="2.40.10.120">
    <property type="match status" value="1"/>
</dbReference>
<dbReference type="InterPro" id="IPR001940">
    <property type="entry name" value="Peptidase_S1C"/>
</dbReference>
<dbReference type="InterPro" id="IPR051201">
    <property type="entry name" value="Chloro_Bact_Ser_Proteases"/>
</dbReference>
<dbReference type="PANTHER" id="PTHR43343">
    <property type="entry name" value="PEPTIDASE S12"/>
    <property type="match status" value="1"/>
</dbReference>
<organism evidence="3">
    <name type="scientific">bioreactor metagenome</name>
    <dbReference type="NCBI Taxonomy" id="1076179"/>
    <lineage>
        <taxon>unclassified sequences</taxon>
        <taxon>metagenomes</taxon>
        <taxon>ecological metagenomes</taxon>
    </lineage>
</organism>
<evidence type="ECO:0008006" key="4">
    <source>
        <dbReference type="Google" id="ProtNLM"/>
    </source>
</evidence>
<dbReference type="EMBL" id="VSSQ01018428">
    <property type="protein sequence ID" value="MPM61594.1"/>
    <property type="molecule type" value="Genomic_DNA"/>
</dbReference>
<dbReference type="Pfam" id="PF13365">
    <property type="entry name" value="Trypsin_2"/>
    <property type="match status" value="1"/>
</dbReference>
<dbReference type="SUPFAM" id="SSF50494">
    <property type="entry name" value="Trypsin-like serine proteases"/>
    <property type="match status" value="1"/>
</dbReference>
<dbReference type="InterPro" id="IPR009003">
    <property type="entry name" value="Peptidase_S1_PA"/>
</dbReference>
<dbReference type="AlphaFoldDB" id="A0A645BIM9"/>
<protein>
    <recommendedName>
        <fullName evidence="4">Serine protease</fullName>
    </recommendedName>
</protein>
<keyword evidence="1" id="KW-0645">Protease</keyword>
<proteinExistence type="predicted"/>
<dbReference type="GO" id="GO:0004252">
    <property type="term" value="F:serine-type endopeptidase activity"/>
    <property type="evidence" value="ECO:0007669"/>
    <property type="project" value="InterPro"/>
</dbReference>
<dbReference type="GO" id="GO:0006508">
    <property type="term" value="P:proteolysis"/>
    <property type="evidence" value="ECO:0007669"/>
    <property type="project" value="UniProtKB-KW"/>
</dbReference>
<comment type="caution">
    <text evidence="3">The sequence shown here is derived from an EMBL/GenBank/DDBJ whole genome shotgun (WGS) entry which is preliminary data.</text>
</comment>
<evidence type="ECO:0000256" key="1">
    <source>
        <dbReference type="ARBA" id="ARBA00022670"/>
    </source>
</evidence>
<dbReference type="PANTHER" id="PTHR43343:SF3">
    <property type="entry name" value="PROTEASE DO-LIKE 8, CHLOROPLASTIC"/>
    <property type="match status" value="1"/>
</dbReference>
<sequence>MRYVKAIVLLFFILYTFTGLVYASSNIQCSSVELVSDNCYGVKDYNKYAGKTSVEEKQSLYSGSGFFITPDVVVTSNHIVKGASRIEVVYNNDIKLSGVIIGRDDASDLALIRVLGIEPIVTPLTLASSSSMRQGSRVYAVGFPLPLIMGIEPKISEGLISGTKGLQGDLRMFQISAPIQPGNSGGPLLNEHAEVVGVVSASLNPAKMMELGIIPQNVNFAVKSNNLCNLIDYCRLDVSFNVLQCNDKILSAADVMDIVKKAVVFITVIK</sequence>
<name>A0A645BIM9_9ZZZZ</name>
<evidence type="ECO:0000256" key="2">
    <source>
        <dbReference type="ARBA" id="ARBA00022801"/>
    </source>
</evidence>
<reference evidence="3" key="1">
    <citation type="submission" date="2019-08" db="EMBL/GenBank/DDBJ databases">
        <authorList>
            <person name="Kucharzyk K."/>
            <person name="Murdoch R.W."/>
            <person name="Higgins S."/>
            <person name="Loffler F."/>
        </authorList>
    </citation>
    <scope>NUCLEOTIDE SEQUENCE</scope>
</reference>
<gene>
    <name evidence="3" type="ORF">SDC9_108454</name>
</gene>
<accession>A0A645BIM9</accession>
<keyword evidence="2" id="KW-0378">Hydrolase</keyword>
<dbReference type="PRINTS" id="PR00834">
    <property type="entry name" value="PROTEASES2C"/>
</dbReference>
<evidence type="ECO:0000313" key="3">
    <source>
        <dbReference type="EMBL" id="MPM61594.1"/>
    </source>
</evidence>